<feature type="coiled-coil region" evidence="1">
    <location>
        <begin position="181"/>
        <end position="211"/>
    </location>
</feature>
<gene>
    <name evidence="5" type="primary">LOC106475406</name>
</gene>
<evidence type="ECO:0000256" key="2">
    <source>
        <dbReference type="SAM" id="MobiDB-lite"/>
    </source>
</evidence>
<dbReference type="RefSeq" id="XP_022235225.1">
    <property type="nucleotide sequence ID" value="XM_022379517.1"/>
</dbReference>
<dbReference type="GeneID" id="106475406"/>
<keyword evidence="1" id="KW-0175">Coiled coil</keyword>
<dbReference type="Proteomes" id="UP000694941">
    <property type="component" value="Unplaced"/>
</dbReference>
<evidence type="ECO:0000259" key="3">
    <source>
        <dbReference type="PROSITE" id="PS50010"/>
    </source>
</evidence>
<dbReference type="InterPro" id="IPR011993">
    <property type="entry name" value="PH-like_dom_sf"/>
</dbReference>
<accession>A0ABM1RV20</accession>
<feature type="region of interest" description="Disordered" evidence="2">
    <location>
        <begin position="307"/>
        <end position="337"/>
    </location>
</feature>
<organism evidence="4 5">
    <name type="scientific">Limulus polyphemus</name>
    <name type="common">Atlantic horseshoe crab</name>
    <dbReference type="NCBI Taxonomy" id="6850"/>
    <lineage>
        <taxon>Eukaryota</taxon>
        <taxon>Metazoa</taxon>
        <taxon>Ecdysozoa</taxon>
        <taxon>Arthropoda</taxon>
        <taxon>Chelicerata</taxon>
        <taxon>Merostomata</taxon>
        <taxon>Xiphosura</taxon>
        <taxon>Limulidae</taxon>
        <taxon>Limulus</taxon>
    </lineage>
</organism>
<evidence type="ECO:0000313" key="4">
    <source>
        <dbReference type="Proteomes" id="UP000694941"/>
    </source>
</evidence>
<dbReference type="PROSITE" id="PS50010">
    <property type="entry name" value="DH_2"/>
    <property type="match status" value="1"/>
</dbReference>
<dbReference type="PANTHER" id="PTHR12673">
    <property type="entry name" value="FACIOGENITAL DYSPLASIA PROTEIN"/>
    <property type="match status" value="1"/>
</dbReference>
<feature type="domain" description="DH" evidence="3">
    <location>
        <begin position="67"/>
        <end position="201"/>
    </location>
</feature>
<dbReference type="Gene3D" id="1.20.900.10">
    <property type="entry name" value="Dbl homology (DH) domain"/>
    <property type="match status" value="1"/>
</dbReference>
<reference evidence="5" key="1">
    <citation type="submission" date="2025-08" db="UniProtKB">
        <authorList>
            <consortium name="RefSeq"/>
        </authorList>
    </citation>
    <scope>IDENTIFICATION</scope>
    <source>
        <tissue evidence="5">Muscle</tissue>
    </source>
</reference>
<dbReference type="InterPro" id="IPR000219">
    <property type="entry name" value="DH_dom"/>
</dbReference>
<dbReference type="InterPro" id="IPR001849">
    <property type="entry name" value="PH_domain"/>
</dbReference>
<feature type="coiled-coil region" evidence="1">
    <location>
        <begin position="25"/>
        <end position="52"/>
    </location>
</feature>
<dbReference type="SUPFAM" id="SSF50729">
    <property type="entry name" value="PH domain-like"/>
    <property type="match status" value="1"/>
</dbReference>
<sequence>MLKKEELEQKHLHLVQIVENEKTCKWQYTQQCEELTLEIKKLRAELYALKKAWHLTPNRSEDEPESDEIAKIKKVRSNYISLTSRMESWSTLVLGDLFDMLLPMLTIYQEYVRNHHYSIQVLAECKQRKKFNAMLRRLEEKPVLQGRTLEAFLTYPMHQVPRYIITLHELLAHTPHSHVERKSLEIARAKLEELSRQMHDEVSETENIRKNLAIERMIAGGCDILLDVNQVFIRQGSVIRVVGGDKSRLQRTRVRESVQQCFLFTNHILLCTRTSSGKLYFAEGVGKVSLADATLVEDPNEQFQFSVEDGESSVSSASSQSNGLSETSSMATSSGSGVQKDYGGLDFKIVVDNKNGPPVVIHLVAPTSQEKAAWTSDISQCIDNVHFNDLFHSTMSEFSSVTMPHFIR</sequence>
<dbReference type="Pfam" id="PF00621">
    <property type="entry name" value="RhoGEF"/>
    <property type="match status" value="1"/>
</dbReference>
<proteinExistence type="predicted"/>
<feature type="compositionally biased region" description="Low complexity" evidence="2">
    <location>
        <begin position="312"/>
        <end position="337"/>
    </location>
</feature>
<keyword evidence="4" id="KW-1185">Reference proteome</keyword>
<protein>
    <submittedName>
        <fullName evidence="5">Ras-specific guanine nucleotide-releasing factor 2-like</fullName>
    </submittedName>
</protein>
<dbReference type="PANTHER" id="PTHR12673:SF159">
    <property type="entry name" value="LD03170P"/>
    <property type="match status" value="1"/>
</dbReference>
<dbReference type="SMART" id="SM00233">
    <property type="entry name" value="PH"/>
    <property type="match status" value="1"/>
</dbReference>
<dbReference type="SMART" id="SM00325">
    <property type="entry name" value="RhoGEF"/>
    <property type="match status" value="1"/>
</dbReference>
<dbReference type="SUPFAM" id="SSF48065">
    <property type="entry name" value="DBL homology domain (DH-domain)"/>
    <property type="match status" value="1"/>
</dbReference>
<dbReference type="InterPro" id="IPR051092">
    <property type="entry name" value="FYVE_RhoGEF_PH"/>
</dbReference>
<evidence type="ECO:0000313" key="5">
    <source>
        <dbReference type="RefSeq" id="XP_022235225.1"/>
    </source>
</evidence>
<name>A0ABM1RV20_LIMPO</name>
<evidence type="ECO:0000256" key="1">
    <source>
        <dbReference type="SAM" id="Coils"/>
    </source>
</evidence>
<dbReference type="InterPro" id="IPR035899">
    <property type="entry name" value="DBL_dom_sf"/>
</dbReference>
<dbReference type="Gene3D" id="2.30.29.30">
    <property type="entry name" value="Pleckstrin-homology domain (PH domain)/Phosphotyrosine-binding domain (PTB)"/>
    <property type="match status" value="1"/>
</dbReference>